<organism evidence="1 2">
    <name type="scientific">Panagrolaimus sp. PS1159</name>
    <dbReference type="NCBI Taxonomy" id="55785"/>
    <lineage>
        <taxon>Eukaryota</taxon>
        <taxon>Metazoa</taxon>
        <taxon>Ecdysozoa</taxon>
        <taxon>Nematoda</taxon>
        <taxon>Chromadorea</taxon>
        <taxon>Rhabditida</taxon>
        <taxon>Tylenchina</taxon>
        <taxon>Panagrolaimomorpha</taxon>
        <taxon>Panagrolaimoidea</taxon>
        <taxon>Panagrolaimidae</taxon>
        <taxon>Panagrolaimus</taxon>
    </lineage>
</organism>
<dbReference type="WBParaSite" id="PS1159_v2.g19308.t1">
    <property type="protein sequence ID" value="PS1159_v2.g19308.t1"/>
    <property type="gene ID" value="PS1159_v2.g19308"/>
</dbReference>
<evidence type="ECO:0000313" key="1">
    <source>
        <dbReference type="Proteomes" id="UP000887580"/>
    </source>
</evidence>
<name>A0AC35FNK0_9BILA</name>
<dbReference type="Proteomes" id="UP000887580">
    <property type="component" value="Unplaced"/>
</dbReference>
<accession>A0AC35FNK0</accession>
<reference evidence="2" key="1">
    <citation type="submission" date="2022-11" db="UniProtKB">
        <authorList>
            <consortium name="WormBaseParasite"/>
        </authorList>
    </citation>
    <scope>IDENTIFICATION</scope>
</reference>
<proteinExistence type="predicted"/>
<protein>
    <submittedName>
        <fullName evidence="2">Cyclic nucleotide-binding domain-containing protein</fullName>
    </submittedName>
</protein>
<sequence>MTFRSVKYRSIVGSLLQAPWACGYALLAMIAYLCKSWKNIQLITSFLHLCALILLHFIPESPRWLIVMNRIDEAALIIRKACRYNKSRLPEDLELVCCLSSMGNKRIVDDEEVVVQKNNNAFAFFIILGGKFSKLGNDCFG</sequence>
<evidence type="ECO:0000313" key="2">
    <source>
        <dbReference type="WBParaSite" id="PS1159_v2.g19308.t1"/>
    </source>
</evidence>